<organism evidence="1 2">
    <name type="scientific">Ordospora colligata OC4</name>
    <dbReference type="NCBI Taxonomy" id="1354746"/>
    <lineage>
        <taxon>Eukaryota</taxon>
        <taxon>Fungi</taxon>
        <taxon>Fungi incertae sedis</taxon>
        <taxon>Microsporidia</taxon>
        <taxon>Ordosporidae</taxon>
        <taxon>Ordospora</taxon>
    </lineage>
</organism>
<accession>A0A0B2UN57</accession>
<name>A0A0B2UN57_9MICR</name>
<proteinExistence type="predicted"/>
<sequence length="204" mass="24168">MIIKIVTKTSITGVETISDDQDGCDIEYEKEYLLWFTNGEVTMCAFKKLFEMEKQIMFYVDNFEFFLYKMRLFKDCTFEFVECDSEGDDRRIERYIDMENKLGGCDVARGVEVSFKPDVFRSIRTSLTRPDVYMCEESMSTAIYAKLSKRYKYEDLKRMVKDDYANARFMNILDFDDDFDRHLKSLVFAGVVKIYGGMFGRWSQ</sequence>
<dbReference type="EMBL" id="JOKQ01000001">
    <property type="protein sequence ID" value="KHN70395.1"/>
    <property type="molecule type" value="Genomic_DNA"/>
</dbReference>
<gene>
    <name evidence="1" type="ORF">M896_010470</name>
</gene>
<protein>
    <submittedName>
        <fullName evidence="1">Uncharacterized protein</fullName>
    </submittedName>
</protein>
<reference evidence="1 2" key="1">
    <citation type="journal article" date="2014" name="MBio">
        <title>The Ordospora colligata genome; evolution of extreme reduction in microsporidia and host-to-parasite horizontal gene transfer.</title>
        <authorList>
            <person name="Pombert J.-F."/>
            <person name="Haag K.L."/>
            <person name="Beidas S."/>
            <person name="Ebert D."/>
            <person name="Keeling P.J."/>
        </authorList>
    </citation>
    <scope>NUCLEOTIDE SEQUENCE [LARGE SCALE GENOMIC DNA]</scope>
    <source>
        <strain evidence="1 2">OC4</strain>
    </source>
</reference>
<dbReference type="VEuPathDB" id="MicrosporidiaDB:M896_010470"/>
<dbReference type="OrthoDB" id="2196169at2759"/>
<keyword evidence="2" id="KW-1185">Reference proteome</keyword>
<dbReference type="GeneID" id="26260890"/>
<dbReference type="Proteomes" id="UP000031056">
    <property type="component" value="Unassembled WGS sequence"/>
</dbReference>
<dbReference type="HOGENOM" id="CLU_116395_0_0_1"/>
<evidence type="ECO:0000313" key="1">
    <source>
        <dbReference type="EMBL" id="KHN70395.1"/>
    </source>
</evidence>
<comment type="caution">
    <text evidence="1">The sequence shown here is derived from an EMBL/GenBank/DDBJ whole genome shotgun (WGS) entry which is preliminary data.</text>
</comment>
<dbReference type="AlphaFoldDB" id="A0A0B2UN57"/>
<dbReference type="InParanoid" id="A0A0B2UN57"/>
<evidence type="ECO:0000313" key="2">
    <source>
        <dbReference type="Proteomes" id="UP000031056"/>
    </source>
</evidence>
<dbReference type="RefSeq" id="XP_014564437.1">
    <property type="nucleotide sequence ID" value="XM_014708951.1"/>
</dbReference>